<dbReference type="PROSITE" id="PS50887">
    <property type="entry name" value="GGDEF"/>
    <property type="match status" value="1"/>
</dbReference>
<dbReference type="PANTHER" id="PTHR45138">
    <property type="entry name" value="REGULATORY COMPONENTS OF SENSORY TRANSDUCTION SYSTEM"/>
    <property type="match status" value="1"/>
</dbReference>
<dbReference type="RefSeq" id="WP_304120141.1">
    <property type="nucleotide sequence ID" value="NZ_DYZA01000005.1"/>
</dbReference>
<dbReference type="Gene3D" id="3.30.70.270">
    <property type="match status" value="1"/>
</dbReference>
<evidence type="ECO:0000256" key="1">
    <source>
        <dbReference type="ARBA" id="ARBA00012528"/>
    </source>
</evidence>
<evidence type="ECO:0000313" key="5">
    <source>
        <dbReference type="Proteomes" id="UP000698963"/>
    </source>
</evidence>
<evidence type="ECO:0000259" key="3">
    <source>
        <dbReference type="PROSITE" id="PS50887"/>
    </source>
</evidence>
<evidence type="ECO:0000313" key="4">
    <source>
        <dbReference type="EMBL" id="HJD96070.1"/>
    </source>
</evidence>
<reference evidence="4" key="1">
    <citation type="journal article" date="2021" name="PeerJ">
        <title>Extensive microbial diversity within the chicken gut microbiome revealed by metagenomics and culture.</title>
        <authorList>
            <person name="Gilroy R."/>
            <person name="Ravi A."/>
            <person name="Getino M."/>
            <person name="Pursley I."/>
            <person name="Horton D.L."/>
            <person name="Alikhan N.F."/>
            <person name="Baker D."/>
            <person name="Gharbi K."/>
            <person name="Hall N."/>
            <person name="Watson M."/>
            <person name="Adriaenssens E.M."/>
            <person name="Foster-Nyarko E."/>
            <person name="Jarju S."/>
            <person name="Secka A."/>
            <person name="Antonio M."/>
            <person name="Oren A."/>
            <person name="Chaudhuri R.R."/>
            <person name="La Ragione R."/>
            <person name="Hildebrand F."/>
            <person name="Pallen M.J."/>
        </authorList>
    </citation>
    <scope>NUCLEOTIDE SEQUENCE</scope>
    <source>
        <strain evidence="4">ChiGjej2B2-19336</strain>
    </source>
</reference>
<dbReference type="AlphaFoldDB" id="A0A921AUC3"/>
<dbReference type="CDD" id="cd01949">
    <property type="entry name" value="GGDEF"/>
    <property type="match status" value="1"/>
</dbReference>
<accession>A0A921AUC3</accession>
<reference evidence="4" key="2">
    <citation type="submission" date="2021-09" db="EMBL/GenBank/DDBJ databases">
        <authorList>
            <person name="Gilroy R."/>
        </authorList>
    </citation>
    <scope>NUCLEOTIDE SEQUENCE</scope>
    <source>
        <strain evidence="4">ChiGjej2B2-19336</strain>
    </source>
</reference>
<dbReference type="EMBL" id="DYZA01000005">
    <property type="protein sequence ID" value="HJD96070.1"/>
    <property type="molecule type" value="Genomic_DNA"/>
</dbReference>
<comment type="caution">
    <text evidence="4">The sequence shown here is derived from an EMBL/GenBank/DDBJ whole genome shotgun (WGS) entry which is preliminary data.</text>
</comment>
<name>A0A921AUC3_9BACT</name>
<feature type="domain" description="GGDEF" evidence="3">
    <location>
        <begin position="207"/>
        <end position="330"/>
    </location>
</feature>
<evidence type="ECO:0000256" key="2">
    <source>
        <dbReference type="ARBA" id="ARBA00034247"/>
    </source>
</evidence>
<dbReference type="InterPro" id="IPR043128">
    <property type="entry name" value="Rev_trsase/Diguanyl_cyclase"/>
</dbReference>
<keyword evidence="4" id="KW-0808">Transferase</keyword>
<dbReference type="Gene3D" id="3.10.450.50">
    <property type="match status" value="1"/>
</dbReference>
<dbReference type="InterPro" id="IPR029787">
    <property type="entry name" value="Nucleotide_cyclase"/>
</dbReference>
<proteinExistence type="predicted"/>
<dbReference type="EC" id="2.7.7.65" evidence="1"/>
<dbReference type="SUPFAM" id="SSF54427">
    <property type="entry name" value="NTF2-like"/>
    <property type="match status" value="1"/>
</dbReference>
<gene>
    <name evidence="4" type="ORF">K8W16_00255</name>
</gene>
<sequence>MERAFTEEKRKNKIKELTSFFLHRHYCDNHAEAFVEYMDEVFLWFGAAEHEYIVGTENVAATLHTFKGKVPPCEISNEHYDVISVSENVYVCTGMLWISTSPSSDMYLRVHQRVTTVFRWTEQGPRCCHIHLSNPYTEMVESDIGFPEKMSLESRKYFQEQIEAQKKKIEEQNASIIQMHFEDLSTGLYNRNKFNQVCDALREDCGERLGVAYFDLNGLKKTNDTLGHHAGDELIYRTAQHLRRVFDQKAYRIGGDEFIVIDHESQEKAFHGKVQEVMEAMQKDHLSVSTGVSWRASSCGIDEQINEADRNMYLAKKNFYSQWENNRRSR</sequence>
<dbReference type="InterPro" id="IPR032710">
    <property type="entry name" value="NTF2-like_dom_sf"/>
</dbReference>
<dbReference type="InterPro" id="IPR050469">
    <property type="entry name" value="Diguanylate_Cyclase"/>
</dbReference>
<dbReference type="SMART" id="SM00267">
    <property type="entry name" value="GGDEF"/>
    <property type="match status" value="1"/>
</dbReference>
<dbReference type="NCBIfam" id="TIGR00254">
    <property type="entry name" value="GGDEF"/>
    <property type="match status" value="1"/>
</dbReference>
<dbReference type="SUPFAM" id="SSF55073">
    <property type="entry name" value="Nucleotide cyclase"/>
    <property type="match status" value="1"/>
</dbReference>
<organism evidence="4 5">
    <name type="scientific">Mailhella massiliensis</name>
    <dbReference type="NCBI Taxonomy" id="1903261"/>
    <lineage>
        <taxon>Bacteria</taxon>
        <taxon>Pseudomonadati</taxon>
        <taxon>Thermodesulfobacteriota</taxon>
        <taxon>Desulfovibrionia</taxon>
        <taxon>Desulfovibrionales</taxon>
        <taxon>Desulfovibrionaceae</taxon>
        <taxon>Mailhella</taxon>
    </lineage>
</organism>
<dbReference type="PANTHER" id="PTHR45138:SF9">
    <property type="entry name" value="DIGUANYLATE CYCLASE DGCM-RELATED"/>
    <property type="match status" value="1"/>
</dbReference>
<keyword evidence="4" id="KW-0548">Nucleotidyltransferase</keyword>
<dbReference type="Pfam" id="PF00990">
    <property type="entry name" value="GGDEF"/>
    <property type="match status" value="1"/>
</dbReference>
<comment type="catalytic activity">
    <reaction evidence="2">
        <text>2 GTP = 3',3'-c-di-GMP + 2 diphosphate</text>
        <dbReference type="Rhea" id="RHEA:24898"/>
        <dbReference type="ChEBI" id="CHEBI:33019"/>
        <dbReference type="ChEBI" id="CHEBI:37565"/>
        <dbReference type="ChEBI" id="CHEBI:58805"/>
        <dbReference type="EC" id="2.7.7.65"/>
    </reaction>
</comment>
<dbReference type="GO" id="GO:0052621">
    <property type="term" value="F:diguanylate cyclase activity"/>
    <property type="evidence" value="ECO:0007669"/>
    <property type="project" value="UniProtKB-EC"/>
</dbReference>
<dbReference type="Proteomes" id="UP000698963">
    <property type="component" value="Unassembled WGS sequence"/>
</dbReference>
<dbReference type="InterPro" id="IPR000160">
    <property type="entry name" value="GGDEF_dom"/>
</dbReference>
<protein>
    <recommendedName>
        <fullName evidence="1">diguanylate cyclase</fullName>
        <ecNumber evidence="1">2.7.7.65</ecNumber>
    </recommendedName>
</protein>